<keyword evidence="1" id="KW-0812">Transmembrane</keyword>
<evidence type="ECO:0000256" key="1">
    <source>
        <dbReference type="SAM" id="Phobius"/>
    </source>
</evidence>
<proteinExistence type="predicted"/>
<dbReference type="RefSeq" id="WP_167636314.1">
    <property type="nucleotide sequence ID" value="NZ_JAATOP010000002.1"/>
</dbReference>
<comment type="caution">
    <text evidence="2">The sequence shown here is derived from an EMBL/GenBank/DDBJ whole genome shotgun (WGS) entry which is preliminary data.</text>
</comment>
<reference evidence="2 3" key="1">
    <citation type="submission" date="2020-03" db="EMBL/GenBank/DDBJ databases">
        <title>Bacterial isolates of synthetic phycosphere.</title>
        <authorList>
            <person name="Fu H."/>
            <person name="Moran M.A."/>
        </authorList>
    </citation>
    <scope>NUCLEOTIDE SEQUENCE [LARGE SCALE GENOMIC DNA]</scope>
    <source>
        <strain evidence="2 3">HF1</strain>
    </source>
</reference>
<keyword evidence="3" id="KW-1185">Reference proteome</keyword>
<dbReference type="Proteomes" id="UP000709466">
    <property type="component" value="Unassembled WGS sequence"/>
</dbReference>
<organism evidence="2 3">
    <name type="scientific">Marivivens donghaensis</name>
    <dbReference type="NCBI Taxonomy" id="1699413"/>
    <lineage>
        <taxon>Bacteria</taxon>
        <taxon>Pseudomonadati</taxon>
        <taxon>Pseudomonadota</taxon>
        <taxon>Alphaproteobacteria</taxon>
        <taxon>Rhodobacterales</taxon>
        <taxon>Paracoccaceae</taxon>
        <taxon>Marivivens group</taxon>
        <taxon>Marivivens</taxon>
    </lineage>
</organism>
<sequence>MDLTDLALPLIAVCISMLAVLGIVRFTDSRLRSARSMMRDAEEAVLFLFDRADLVDATPSARKMLKTRKEAGSDWNRFLTLFAPHFPDMRGAFAQLDEGRKELISPTDPAKTIRAEVCDGLTRISYADGDAQQSKLVDRATYAALKADLYGLRFAAETAPILIWRQAPDGQIIWFNEAYRDLADSFDTREIATWPLINLFPEAVCTSETAKKRMPLSHGTASRPRMFDVTSVACGEDTVHYAVDVTEVAEAEVAKASHLQMFGRPFAILTVGLAIFDRDHRLLTFNPALADLTDLPIGFLSNRPPIYDFLQRMHEGGYMPKTADYREWREFIGRLERETRNGTYVENWELPNGKTYRVIGCPSPDRSIALMFEDISAHASAGRQYQYELEMQQAVLDSFDEATALFNPSGTLILCNSAYAELWYGSARPDATSTLLGETAEWRKMTIATDFWDNVRSLVYRDALSEPIKQTVRLTDGRSLLCRVNTLKSGETIVKFDTFIEAGFSAGLPPLRAALL</sequence>
<accession>A0ABX0VTS5</accession>
<dbReference type="SUPFAM" id="SSF55785">
    <property type="entry name" value="PYP-like sensor domain (PAS domain)"/>
    <property type="match status" value="1"/>
</dbReference>
<keyword evidence="1" id="KW-1133">Transmembrane helix</keyword>
<evidence type="ECO:0000313" key="2">
    <source>
        <dbReference type="EMBL" id="NIY71421.1"/>
    </source>
</evidence>
<dbReference type="Pfam" id="PF12860">
    <property type="entry name" value="PAS_7"/>
    <property type="match status" value="1"/>
</dbReference>
<dbReference type="EMBL" id="JAATOP010000002">
    <property type="protein sequence ID" value="NIY71421.1"/>
    <property type="molecule type" value="Genomic_DNA"/>
</dbReference>
<evidence type="ECO:0008006" key="4">
    <source>
        <dbReference type="Google" id="ProtNLM"/>
    </source>
</evidence>
<dbReference type="InterPro" id="IPR035965">
    <property type="entry name" value="PAS-like_dom_sf"/>
</dbReference>
<gene>
    <name evidence="2" type="ORF">HCZ30_03115</name>
</gene>
<evidence type="ECO:0000313" key="3">
    <source>
        <dbReference type="Proteomes" id="UP000709466"/>
    </source>
</evidence>
<name>A0ABX0VTS5_9RHOB</name>
<keyword evidence="1" id="KW-0472">Membrane</keyword>
<protein>
    <recommendedName>
        <fullName evidence="4">Diguanylate cyclase</fullName>
    </recommendedName>
</protein>
<feature type="transmembrane region" description="Helical" evidence="1">
    <location>
        <begin position="6"/>
        <end position="27"/>
    </location>
</feature>